<comment type="caution">
    <text evidence="3">The sequence shown here is derived from an EMBL/GenBank/DDBJ whole genome shotgun (WGS) entry which is preliminary data.</text>
</comment>
<dbReference type="InterPro" id="IPR045851">
    <property type="entry name" value="AMP-bd_C_sf"/>
</dbReference>
<dbReference type="SUPFAM" id="SSF56801">
    <property type="entry name" value="Acetyl-CoA synthetase-like"/>
    <property type="match status" value="1"/>
</dbReference>
<evidence type="ECO:0000259" key="2">
    <source>
        <dbReference type="Pfam" id="PF13193"/>
    </source>
</evidence>
<reference evidence="3 4" key="1">
    <citation type="submission" date="2019-09" db="EMBL/GenBank/DDBJ databases">
        <title>Taxonomy of Antarctic Massilia spp.: description of Massilia rubra sp. nov., Massilia aquatica sp. nov., Massilia mucilaginosa sp. nov., Massilia frigida sp. nov. isolated from streams, lakes and regoliths.</title>
        <authorList>
            <person name="Holochova P."/>
            <person name="Sedlacek I."/>
            <person name="Kralova S."/>
            <person name="Maslanova I."/>
            <person name="Busse H.-J."/>
            <person name="Stankova E."/>
            <person name="Vrbovska V."/>
            <person name="Kovarovic V."/>
            <person name="Bartak M."/>
            <person name="Svec P."/>
            <person name="Pantucek R."/>
        </authorList>
    </citation>
    <scope>NUCLEOTIDE SEQUENCE [LARGE SCALE GENOMIC DNA]</scope>
    <source>
        <strain evidence="3 4">CCM 8692</strain>
    </source>
</reference>
<dbReference type="NCBIfam" id="TIGR03098">
    <property type="entry name" value="ligase_PEP_1"/>
    <property type="match status" value="1"/>
</dbReference>
<dbReference type="Pfam" id="PF13193">
    <property type="entry name" value="AMP-binding_C"/>
    <property type="match status" value="1"/>
</dbReference>
<dbReference type="PANTHER" id="PTHR43767:SF1">
    <property type="entry name" value="NONRIBOSOMAL PEPTIDE SYNTHASE PES1 (EUROFUNG)-RELATED"/>
    <property type="match status" value="1"/>
</dbReference>
<dbReference type="EMBL" id="VUYU01000014">
    <property type="protein sequence ID" value="NHZ35925.1"/>
    <property type="molecule type" value="Genomic_DNA"/>
</dbReference>
<keyword evidence="3" id="KW-0436">Ligase</keyword>
<dbReference type="Gene3D" id="3.40.50.12780">
    <property type="entry name" value="N-terminal domain of ligase-like"/>
    <property type="match status" value="1"/>
</dbReference>
<evidence type="ECO:0000313" key="3">
    <source>
        <dbReference type="EMBL" id="NHZ35925.1"/>
    </source>
</evidence>
<name>A0ABX0LU99_9BURK</name>
<feature type="domain" description="AMP-dependent synthetase/ligase" evidence="1">
    <location>
        <begin position="10"/>
        <end position="372"/>
    </location>
</feature>
<dbReference type="Pfam" id="PF00501">
    <property type="entry name" value="AMP-binding"/>
    <property type="match status" value="1"/>
</dbReference>
<accession>A0ABX0LU99</accession>
<dbReference type="InterPro" id="IPR000873">
    <property type="entry name" value="AMP-dep_synth/lig_dom"/>
</dbReference>
<dbReference type="InterPro" id="IPR050237">
    <property type="entry name" value="ATP-dep_AMP-bd_enzyme"/>
</dbReference>
<feature type="domain" description="AMP-binding enzyme C-terminal" evidence="2">
    <location>
        <begin position="433"/>
        <end position="506"/>
    </location>
</feature>
<evidence type="ECO:0000259" key="1">
    <source>
        <dbReference type="Pfam" id="PF00501"/>
    </source>
</evidence>
<evidence type="ECO:0000313" key="4">
    <source>
        <dbReference type="Proteomes" id="UP000785613"/>
    </source>
</evidence>
<dbReference type="RefSeq" id="WP_167227566.1">
    <property type="nucleotide sequence ID" value="NZ_VUYU01000014.1"/>
</dbReference>
<sequence>MAQLVHELITEAARRTPQALALRYLDNSLGYAQLARCIDVAAQGLLGLGLARGERVAVFLDKCEETVLALFGAAAAGLVFVPVNPLLKPAQVGHLLRDCGARVLLTSPGRLAALDLELGQCPALRCVLQTGREDGMLPGLGVLGWDGWMRRAAAAPVLPAHRRIETDIAALLYTSGESGAPKGVVMSHRNLVAGAASAAAELGHTAQDRILALLPLSLAYGLSQLTSAFAAGAAVVLMNPLLTRDIPELVACERITGLAALPPLWIQLADLHWSAPCSLRYLTSSGGVLPRATLDALRRGLPQARLYQMFGMTEAFRSTCLGPEQLALRPDSIGKAIPNAEVLVLRPDGQPCAPGEPGELVHRGPLVALGYWNDAARTAERFRPLPSRDGLPLAELALWSGDTVRIDEEGFLYFIGRSDETIKTGGYRVSPSEIEEVLYATGMVEEAAALGLDHPVLGQSIALAVTARSGCLLDPAAVLAACRAKLPFYMMPLLAQVRAAALPRSPDGAFDRRLLAAQMAGAA</sequence>
<gene>
    <name evidence="3" type="ORF">F0185_20370</name>
</gene>
<dbReference type="InterPro" id="IPR025110">
    <property type="entry name" value="AMP-bd_C"/>
</dbReference>
<dbReference type="Gene3D" id="3.30.300.30">
    <property type="match status" value="1"/>
</dbReference>
<dbReference type="Proteomes" id="UP000785613">
    <property type="component" value="Unassembled WGS sequence"/>
</dbReference>
<organism evidence="3 4">
    <name type="scientific">Massilia rubra</name>
    <dbReference type="NCBI Taxonomy" id="2607910"/>
    <lineage>
        <taxon>Bacteria</taxon>
        <taxon>Pseudomonadati</taxon>
        <taxon>Pseudomonadota</taxon>
        <taxon>Betaproteobacteria</taxon>
        <taxon>Burkholderiales</taxon>
        <taxon>Oxalobacteraceae</taxon>
        <taxon>Telluria group</taxon>
        <taxon>Massilia</taxon>
    </lineage>
</organism>
<dbReference type="InterPro" id="IPR042099">
    <property type="entry name" value="ANL_N_sf"/>
</dbReference>
<dbReference type="PANTHER" id="PTHR43767">
    <property type="entry name" value="LONG-CHAIN-FATTY-ACID--COA LIGASE"/>
    <property type="match status" value="1"/>
</dbReference>
<proteinExistence type="predicted"/>
<dbReference type="GO" id="GO:0016874">
    <property type="term" value="F:ligase activity"/>
    <property type="evidence" value="ECO:0007669"/>
    <property type="project" value="UniProtKB-KW"/>
</dbReference>
<dbReference type="InterPro" id="IPR017529">
    <property type="entry name" value="AcylCoA_ligase_PEP_1"/>
</dbReference>
<protein>
    <submittedName>
        <fullName evidence="3">Acyl-CoA ligase (AMP-forming), exosortase A system-associated</fullName>
    </submittedName>
</protein>
<keyword evidence="4" id="KW-1185">Reference proteome</keyword>